<dbReference type="Proteomes" id="UP000246222">
    <property type="component" value="Segment"/>
</dbReference>
<name>A0A2U8UWM1_9CAUD</name>
<evidence type="ECO:0000313" key="2">
    <source>
        <dbReference type="Proteomes" id="UP000246222"/>
    </source>
</evidence>
<dbReference type="EMBL" id="MH191398">
    <property type="protein sequence ID" value="AWN08655.1"/>
    <property type="molecule type" value="Genomic_DNA"/>
</dbReference>
<accession>A0A2U8UWM1</accession>
<reference evidence="1 2" key="1">
    <citation type="submission" date="2018-04" db="EMBL/GenBank/DDBJ databases">
        <title>Phage therapy in agriculture - a green tech approach to combat plant pathogenic bacteria.</title>
        <authorList>
            <person name="Djurhuus A.M."/>
            <person name="Carstens A.B."/>
            <person name="Hansen L.H."/>
        </authorList>
    </citation>
    <scope>NUCLEOTIDE SEQUENCE [LARGE SCALE GENOMIC DNA]</scope>
</reference>
<evidence type="ECO:0000313" key="1">
    <source>
        <dbReference type="EMBL" id="AWN08655.1"/>
    </source>
</evidence>
<organism evidence="1 2">
    <name type="scientific">Erwinia phage Faunus</name>
    <dbReference type="NCBI Taxonomy" id="2182346"/>
    <lineage>
        <taxon>Viruses</taxon>
        <taxon>Duplodnaviria</taxon>
        <taxon>Heunggongvirae</taxon>
        <taxon>Uroviricota</taxon>
        <taxon>Caudoviricetes</taxon>
        <taxon>Chaseviridae</taxon>
        <taxon>Cleopatravirinae</taxon>
        <taxon>Faunusvirus</taxon>
        <taxon>Faunusvirus faunus</taxon>
    </lineage>
</organism>
<dbReference type="InterPro" id="IPR013320">
    <property type="entry name" value="ConA-like_dom_sf"/>
</dbReference>
<dbReference type="GeneID" id="54992699"/>
<dbReference type="RefSeq" id="YP_009802165.1">
    <property type="nucleotide sequence ID" value="NC_047978.1"/>
</dbReference>
<sequence length="466" mass="50355">MALRPKLNRIWASENTNLRRDPGDAKYITGWVAEIPTYQVLNFLQYKNDLTLLALAERGIFEWGSDVSYSVGSLAWDEYDGKIYVCTSPEPGLSRPSVSGAWKPSSVQITRVEFDSAKATWTAHIQDVTSNPHKLTPSMLNAYTKDEVDAILTQYRNFVSAHASRTDNPHDLTAAKVGAVPITGGKYTGDVEMGTRRIFLSPNGGHKIAVETDVGPFIEANSAVLGIDISSGIGKPMAGSTLAGRSEIITEATFDANKLQIENLYAVPQPDFYMPNVGSVNVHIGSQTIDGSYEPQYGVGGWLRLVPAIGASRALNYSDCPLEGVTECTIALDIKYEGPTGTDVGNTDYRYSIGFGTFPQRVAFAFVGGPTRTFRALSDNYTSPMYALPSTTPHRLVISRAADRVRVYVDGVQFATTPIAASVLSGVGYGINMTGTTSAAANESPLLISNLRAWRGVLSAEQISRL</sequence>
<dbReference type="Gene3D" id="2.60.120.200">
    <property type="match status" value="1"/>
</dbReference>
<dbReference type="KEGG" id="vg:54992699"/>
<proteinExistence type="predicted"/>
<protein>
    <submittedName>
        <fullName evidence="1">Putative tail fiber protein</fullName>
    </submittedName>
</protein>
<keyword evidence="2" id="KW-1185">Reference proteome</keyword>
<dbReference type="SUPFAM" id="SSF49899">
    <property type="entry name" value="Concanavalin A-like lectins/glucanases"/>
    <property type="match status" value="1"/>
</dbReference>